<evidence type="ECO:0000313" key="3">
    <source>
        <dbReference type="Proteomes" id="UP000031057"/>
    </source>
</evidence>
<dbReference type="STRING" id="1348853.LK12_01380"/>
<sequence length="111" mass="11278">MMAGPTLRSMALFLVVVCGQIGGSVLLGYTAGFTRPGWSVLCASVYAVSLFSLATLLKEGAPLSLMMPLLAAVVPLGSIAMALVVLGEPASWPRIALLSLSCVVVGLASLA</sequence>
<keyword evidence="3" id="KW-1185">Reference proteome</keyword>
<feature type="transmembrane region" description="Helical" evidence="1">
    <location>
        <begin position="12"/>
        <end position="31"/>
    </location>
</feature>
<dbReference type="SUPFAM" id="SSF103481">
    <property type="entry name" value="Multidrug resistance efflux transporter EmrE"/>
    <property type="match status" value="1"/>
</dbReference>
<evidence type="ECO:0000313" key="2">
    <source>
        <dbReference type="EMBL" id="KHK93049.1"/>
    </source>
</evidence>
<proteinExistence type="predicted"/>
<feature type="transmembrane region" description="Helical" evidence="1">
    <location>
        <begin position="69"/>
        <end position="86"/>
    </location>
</feature>
<dbReference type="AlphaFoldDB" id="A0A0B1ZUA7"/>
<dbReference type="RefSeq" id="WP_039278408.1">
    <property type="nucleotide sequence ID" value="NZ_JTDI01000001.1"/>
</dbReference>
<feature type="transmembrane region" description="Helical" evidence="1">
    <location>
        <begin position="37"/>
        <end position="57"/>
    </location>
</feature>
<keyword evidence="1" id="KW-1133">Transmembrane helix</keyword>
<reference evidence="2 3" key="1">
    <citation type="submission" date="2014-10" db="EMBL/GenBank/DDBJ databases">
        <title>Genome sequence of Novosphingobium malaysiense MUSC 273(T).</title>
        <authorList>
            <person name="Lee L.-H."/>
        </authorList>
    </citation>
    <scope>NUCLEOTIDE SEQUENCE [LARGE SCALE GENOMIC DNA]</scope>
    <source>
        <strain evidence="2 3">MUSC 273</strain>
    </source>
</reference>
<dbReference type="OrthoDB" id="7508601at2"/>
<evidence type="ECO:0008006" key="4">
    <source>
        <dbReference type="Google" id="ProtNLM"/>
    </source>
</evidence>
<evidence type="ECO:0000256" key="1">
    <source>
        <dbReference type="SAM" id="Phobius"/>
    </source>
</evidence>
<accession>A0A0B1ZUA7</accession>
<name>A0A0B1ZUA7_9SPHN</name>
<keyword evidence="1" id="KW-0472">Membrane</keyword>
<gene>
    <name evidence="2" type="ORF">LK12_01380</name>
</gene>
<comment type="caution">
    <text evidence="2">The sequence shown here is derived from an EMBL/GenBank/DDBJ whole genome shotgun (WGS) entry which is preliminary data.</text>
</comment>
<organism evidence="2 3">
    <name type="scientific">Novosphingobium malaysiense</name>
    <dbReference type="NCBI Taxonomy" id="1348853"/>
    <lineage>
        <taxon>Bacteria</taxon>
        <taxon>Pseudomonadati</taxon>
        <taxon>Pseudomonadota</taxon>
        <taxon>Alphaproteobacteria</taxon>
        <taxon>Sphingomonadales</taxon>
        <taxon>Sphingomonadaceae</taxon>
        <taxon>Novosphingobium</taxon>
    </lineage>
</organism>
<dbReference type="EMBL" id="JTDI01000001">
    <property type="protein sequence ID" value="KHK93049.1"/>
    <property type="molecule type" value="Genomic_DNA"/>
</dbReference>
<dbReference type="Proteomes" id="UP000031057">
    <property type="component" value="Unassembled WGS sequence"/>
</dbReference>
<keyword evidence="1" id="KW-0812">Transmembrane</keyword>
<dbReference type="Gene3D" id="1.10.3730.20">
    <property type="match status" value="1"/>
</dbReference>
<protein>
    <recommendedName>
        <fullName evidence="4">EamA domain-containing protein</fullName>
    </recommendedName>
</protein>
<dbReference type="InterPro" id="IPR037185">
    <property type="entry name" value="EmrE-like"/>
</dbReference>